<proteinExistence type="predicted"/>
<comment type="caution">
    <text evidence="1">The sequence shown here is derived from an EMBL/GenBank/DDBJ whole genome shotgun (WGS) entry which is preliminary data.</text>
</comment>
<sequence>MTLVICTSFYYNQNYIEKYLCVQRSMENNTCHGQCYLMKKLKSQQENEQQSFKINFQEGLAVNTDFFSFELTSLLPIQNKIYSLYTSNLNPKDYSFTLDRPPLFG</sequence>
<organism evidence="1 2">
    <name type="scientific">Sphingobacterium litopenaei</name>
    <dbReference type="NCBI Taxonomy" id="2763500"/>
    <lineage>
        <taxon>Bacteria</taxon>
        <taxon>Pseudomonadati</taxon>
        <taxon>Bacteroidota</taxon>
        <taxon>Sphingobacteriia</taxon>
        <taxon>Sphingobacteriales</taxon>
        <taxon>Sphingobacteriaceae</taxon>
        <taxon>Sphingobacterium</taxon>
    </lineage>
</organism>
<evidence type="ECO:0000313" key="2">
    <source>
        <dbReference type="Proteomes" id="UP000651271"/>
    </source>
</evidence>
<reference evidence="1 2" key="1">
    <citation type="submission" date="2020-08" db="EMBL/GenBank/DDBJ databases">
        <title>Sphingobacterium sp. DN04309 isolated from aquaculture water.</title>
        <authorList>
            <person name="Zhang M."/>
        </authorList>
    </citation>
    <scope>NUCLEOTIDE SEQUENCE [LARGE SCALE GENOMIC DNA]</scope>
    <source>
        <strain evidence="1 2">DN04309</strain>
    </source>
</reference>
<evidence type="ECO:0008006" key="3">
    <source>
        <dbReference type="Google" id="ProtNLM"/>
    </source>
</evidence>
<accession>A0ABR7YAZ1</accession>
<evidence type="ECO:0000313" key="1">
    <source>
        <dbReference type="EMBL" id="MBD1428462.1"/>
    </source>
</evidence>
<protein>
    <recommendedName>
        <fullName evidence="3">Transmembrane protein</fullName>
    </recommendedName>
</protein>
<dbReference type="EMBL" id="JACOIJ010000003">
    <property type="protein sequence ID" value="MBD1428462.1"/>
    <property type="molecule type" value="Genomic_DNA"/>
</dbReference>
<keyword evidence="2" id="KW-1185">Reference proteome</keyword>
<dbReference type="Proteomes" id="UP000651271">
    <property type="component" value="Unassembled WGS sequence"/>
</dbReference>
<gene>
    <name evidence="1" type="ORF">H8B04_02580</name>
</gene>
<name>A0ABR7YAZ1_9SPHI</name>